<dbReference type="SUPFAM" id="SSF117281">
    <property type="entry name" value="Kelch motif"/>
    <property type="match status" value="1"/>
</dbReference>
<dbReference type="RefSeq" id="WP_379656475.1">
    <property type="nucleotide sequence ID" value="NZ_JBHTIV010000002.1"/>
</dbReference>
<dbReference type="PANTHER" id="PTHR24273:SF32">
    <property type="entry name" value="HYALIN"/>
    <property type="match status" value="1"/>
</dbReference>
<accession>A0ABW3GQT5</accession>
<dbReference type="InterPro" id="IPR026444">
    <property type="entry name" value="Secre_tail"/>
</dbReference>
<sequence length="1082" mass="114352">MKKLLLSSILICFALIGNVIAQSVANQTVLPASYRMAMGYDSEVYENEQYIVLEDGSIGVYGALYKNDGVDITEITLPGSLRMAQDHDMEVYGSELYTVLEDGFSGIRGALHKYDGTTFTQINLPGSLTMARDYDMEVYNNDLYLVLEDGSSGIYGALYKYDGTSFTQIVLPGSLRMAESYNMIMYDNDLYVVLEDGFSGIRGALHKYDGTTFTQINLPGSLEMARDYEQEVYNNDLYLVLEDGFSGIRGALHKYDGTTFTQINLPGSLTMARDYDLEVYNNNLNLVLEDGSSGIRGALHKYDGTSLTQINLPGSLEMARDYDMEVFNCKLYFVLEDGSSGVYGALYELDNVLPSVITQNITVELDANGEASATAVEVDNGSTDNCGVDTLALDVTSFDCSNIGENTVTLTVTDASGNQASATAVVTVVDILSPAVVTQDITVELDTNGETSITADQIDNGTSDNCSSISGYCIEGMTYGNAEILIEGAGMGRVDFSAGLVSASSGGVPMELVPITTIDSKVRSGDLVHARSTLSTGSRPSGESIFFRTSDGRITWGGHSPSGPFANRTRLIIEQENVAAGELIDFSKPYNLRFQLNGRYLSQAGSFFSSTSTPAEVSAILVSGDLGATNNCLLTTSLDATTFDCSNLGEKTVTLTVTDGSGNSSSATAIVTVIDNIAPTIVLQDVSVELDAEGTVSIEASAFDNGSFDNCGEVTFSTNLVEILSCGALGLNEVTVTVTDASGNQSQNTAILTVLDNLSPAMVTQDLTVELNANGEATITAAQVDNGSADNCGVDTLALDITTFDCSNLGENTVTLTATDASGNQATATATVTVVDNSLPTAVAQNLTVDLDEFGAASITAAQVDNGSSDKCGIDNLSLDVNSFDCSALGENTVTLTATDGSGNQATATAVITVIDAMAPALVTADITVSLDDNATVSIEPGDLVDTLEDNCSLAGEITLALDQDTFTATGVYVVNITATDASGNTTTESAEVTVDSTLSIDQVDSDIQVKLYPNPTTDHLFFEVSNTELMHITIYDMNGKLVKTSQESHSVDVTNLSSGVYFAKVDAKGGNTLKILRFIKK</sequence>
<dbReference type="EMBL" id="JBHTIV010000002">
    <property type="protein sequence ID" value="MFD0931136.1"/>
    <property type="molecule type" value="Genomic_DNA"/>
</dbReference>
<evidence type="ECO:0000259" key="3">
    <source>
        <dbReference type="Pfam" id="PF18962"/>
    </source>
</evidence>
<feature type="domain" description="Secretion system C-terminal sorting" evidence="3">
    <location>
        <begin position="1012"/>
        <end position="1074"/>
    </location>
</feature>
<reference evidence="5" key="1">
    <citation type="journal article" date="2019" name="Int. J. Syst. Evol. Microbiol.">
        <title>The Global Catalogue of Microorganisms (GCM) 10K type strain sequencing project: providing services to taxonomists for standard genome sequencing and annotation.</title>
        <authorList>
            <consortium name="The Broad Institute Genomics Platform"/>
            <consortium name="The Broad Institute Genome Sequencing Center for Infectious Disease"/>
            <person name="Wu L."/>
            <person name="Ma J."/>
        </authorList>
    </citation>
    <scope>NUCLEOTIDE SEQUENCE [LARGE SCALE GENOMIC DNA]</scope>
    <source>
        <strain evidence="5">CCUG 56752</strain>
    </source>
</reference>
<dbReference type="Proteomes" id="UP001597049">
    <property type="component" value="Unassembled WGS sequence"/>
</dbReference>
<proteinExistence type="predicted"/>
<evidence type="ECO:0000256" key="1">
    <source>
        <dbReference type="ARBA" id="ARBA00022729"/>
    </source>
</evidence>
<dbReference type="PANTHER" id="PTHR24273">
    <property type="entry name" value="FI04643P-RELATED"/>
    <property type="match status" value="1"/>
</dbReference>
<dbReference type="InterPro" id="IPR015915">
    <property type="entry name" value="Kelch-typ_b-propeller"/>
</dbReference>
<organism evidence="4 5">
    <name type="scientific">Psychroflexus salinarum</name>
    <dbReference type="NCBI Taxonomy" id="546024"/>
    <lineage>
        <taxon>Bacteria</taxon>
        <taxon>Pseudomonadati</taxon>
        <taxon>Bacteroidota</taxon>
        <taxon>Flavobacteriia</taxon>
        <taxon>Flavobacteriales</taxon>
        <taxon>Flavobacteriaceae</taxon>
        <taxon>Psychroflexus</taxon>
    </lineage>
</organism>
<dbReference type="Gene3D" id="2.60.40.10">
    <property type="entry name" value="Immunoglobulins"/>
    <property type="match status" value="4"/>
</dbReference>
<name>A0ABW3GQT5_9FLAO</name>
<comment type="caution">
    <text evidence="4">The sequence shown here is derived from an EMBL/GenBank/DDBJ whole genome shotgun (WGS) entry which is preliminary data.</text>
</comment>
<evidence type="ECO:0000256" key="2">
    <source>
        <dbReference type="SAM" id="SignalP"/>
    </source>
</evidence>
<dbReference type="NCBIfam" id="TIGR04183">
    <property type="entry name" value="Por_Secre_tail"/>
    <property type="match status" value="1"/>
</dbReference>
<keyword evidence="1 2" id="KW-0732">Signal</keyword>
<gene>
    <name evidence="4" type="ORF">ACFQ0R_00845</name>
</gene>
<dbReference type="Pfam" id="PF18962">
    <property type="entry name" value="Por_Secre_tail"/>
    <property type="match status" value="1"/>
</dbReference>
<dbReference type="InterPro" id="IPR013783">
    <property type="entry name" value="Ig-like_fold"/>
</dbReference>
<keyword evidence="5" id="KW-1185">Reference proteome</keyword>
<feature type="chain" id="PRO_5046165028" evidence="2">
    <location>
        <begin position="22"/>
        <end position="1082"/>
    </location>
</feature>
<evidence type="ECO:0000313" key="5">
    <source>
        <dbReference type="Proteomes" id="UP001597049"/>
    </source>
</evidence>
<evidence type="ECO:0000313" key="4">
    <source>
        <dbReference type="EMBL" id="MFD0931136.1"/>
    </source>
</evidence>
<protein>
    <submittedName>
        <fullName evidence="4">T9SS type A sorting domain-containing protein</fullName>
    </submittedName>
</protein>
<feature type="signal peptide" evidence="2">
    <location>
        <begin position="1"/>
        <end position="21"/>
    </location>
</feature>